<evidence type="ECO:0000313" key="3">
    <source>
        <dbReference type="Proteomes" id="UP001310594"/>
    </source>
</evidence>
<dbReference type="AlphaFoldDB" id="A0AAN7ZZ48"/>
<proteinExistence type="predicted"/>
<comment type="caution">
    <text evidence="2">The sequence shown here is derived from an EMBL/GenBank/DDBJ whole genome shotgun (WGS) entry which is preliminary data.</text>
</comment>
<evidence type="ECO:0000256" key="1">
    <source>
        <dbReference type="SAM" id="MobiDB-lite"/>
    </source>
</evidence>
<protein>
    <submittedName>
        <fullName evidence="2">Uncharacterized protein</fullName>
    </submittedName>
</protein>
<organism evidence="2 3">
    <name type="scientific">Elasticomyces elasticus</name>
    <dbReference type="NCBI Taxonomy" id="574655"/>
    <lineage>
        <taxon>Eukaryota</taxon>
        <taxon>Fungi</taxon>
        <taxon>Dikarya</taxon>
        <taxon>Ascomycota</taxon>
        <taxon>Pezizomycotina</taxon>
        <taxon>Dothideomycetes</taxon>
        <taxon>Dothideomycetidae</taxon>
        <taxon>Mycosphaerellales</taxon>
        <taxon>Teratosphaeriaceae</taxon>
        <taxon>Elasticomyces</taxon>
    </lineage>
</organism>
<name>A0AAN7ZZ48_9PEZI</name>
<dbReference type="EMBL" id="JAVRQU010000018">
    <property type="protein sequence ID" value="KAK5693016.1"/>
    <property type="molecule type" value="Genomic_DNA"/>
</dbReference>
<reference evidence="2" key="1">
    <citation type="submission" date="2023-08" db="EMBL/GenBank/DDBJ databases">
        <title>Black Yeasts Isolated from many extreme environments.</title>
        <authorList>
            <person name="Coleine C."/>
            <person name="Stajich J.E."/>
            <person name="Selbmann L."/>
        </authorList>
    </citation>
    <scope>NUCLEOTIDE SEQUENCE</scope>
    <source>
        <strain evidence="2">CCFEE 5810</strain>
    </source>
</reference>
<feature type="region of interest" description="Disordered" evidence="1">
    <location>
        <begin position="1"/>
        <end position="38"/>
    </location>
</feature>
<dbReference type="Proteomes" id="UP001310594">
    <property type="component" value="Unassembled WGS sequence"/>
</dbReference>
<evidence type="ECO:0000313" key="2">
    <source>
        <dbReference type="EMBL" id="KAK5693016.1"/>
    </source>
</evidence>
<accession>A0AAN7ZZ48</accession>
<sequence length="53" mass="5784">MPPKRKSTSSEETSEDDFVETAPAPKKARTQRLQPGEHTLASLLALPHDELAA</sequence>
<gene>
    <name evidence="2" type="ORF">LTR97_010492</name>
</gene>